<proteinExistence type="predicted"/>
<name>A0ACC1HNW5_9FUNG</name>
<accession>A0ACC1HNW5</accession>
<reference evidence="1" key="1">
    <citation type="submission" date="2022-06" db="EMBL/GenBank/DDBJ databases">
        <title>Phylogenomic reconstructions and comparative analyses of Kickxellomycotina fungi.</title>
        <authorList>
            <person name="Reynolds N.K."/>
            <person name="Stajich J.E."/>
            <person name="Barry K."/>
            <person name="Grigoriev I.V."/>
            <person name="Crous P."/>
            <person name="Smith M.E."/>
        </authorList>
    </citation>
    <scope>NUCLEOTIDE SEQUENCE</scope>
    <source>
        <strain evidence="1">RSA 2271</strain>
    </source>
</reference>
<dbReference type="Proteomes" id="UP001145114">
    <property type="component" value="Unassembled WGS sequence"/>
</dbReference>
<keyword evidence="2" id="KW-1185">Reference proteome</keyword>
<gene>
    <name evidence="1" type="primary">NAR1</name>
    <name evidence="1" type="ORF">EV182_004449</name>
</gene>
<dbReference type="EMBL" id="JAMZIH010001365">
    <property type="protein sequence ID" value="KAJ1678253.1"/>
    <property type="molecule type" value="Genomic_DNA"/>
</dbReference>
<feature type="non-terminal residue" evidence="1">
    <location>
        <position position="1"/>
    </location>
</feature>
<sequence length="366" mass="40240">SIGVDYILDSALGTDLSLLASAQEFVDRYNNGNCNEGATPSPLLASWCPGWVCYAEKTHPEVIPHLSRVKSPQQMMGSVVKDYLARSLGKSPDTIYHTTVMPCYDKKLEASRDDFFSDIYRTRDVDCVITTGEMERLLKSYGRSIADFEKEEEGSISLDRTFKATPNAYSLSRGAGTSAGGYLEYILSFAARALFNISITPDQVAVPGGSPLVKHVNVRNRVDCREVTLCNPNTGEPLLRFAAFYGFRHLQNLVRKFKTGRCDYHYVEIAACPGACSNGGGQLRSENANPKALKDWAAHVEHLYRSVGPTQLPEENHTMNAILSDWLPQGLQSEHAKRLLLTNFRAVADSSQGGGGSNSSAVMVNW</sequence>
<organism evidence="1 2">
    <name type="scientific">Spiromyces aspiralis</name>
    <dbReference type="NCBI Taxonomy" id="68401"/>
    <lineage>
        <taxon>Eukaryota</taxon>
        <taxon>Fungi</taxon>
        <taxon>Fungi incertae sedis</taxon>
        <taxon>Zoopagomycota</taxon>
        <taxon>Kickxellomycotina</taxon>
        <taxon>Kickxellomycetes</taxon>
        <taxon>Kickxellales</taxon>
        <taxon>Kickxellaceae</taxon>
        <taxon>Spiromyces</taxon>
    </lineage>
</organism>
<protein>
    <submittedName>
        <fullName evidence="1">Cytosolic Fe-S cluster assembly factor nar1</fullName>
    </submittedName>
</protein>
<comment type="caution">
    <text evidence="1">The sequence shown here is derived from an EMBL/GenBank/DDBJ whole genome shotgun (WGS) entry which is preliminary data.</text>
</comment>
<evidence type="ECO:0000313" key="1">
    <source>
        <dbReference type="EMBL" id="KAJ1678253.1"/>
    </source>
</evidence>
<evidence type="ECO:0000313" key="2">
    <source>
        <dbReference type="Proteomes" id="UP001145114"/>
    </source>
</evidence>